<evidence type="ECO:0000313" key="1">
    <source>
        <dbReference type="EMBL" id="MBP1876352.1"/>
    </source>
</evidence>
<gene>
    <name evidence="1" type="ORF">J2Z19_006102</name>
</gene>
<keyword evidence="2" id="KW-1185">Reference proteome</keyword>
<reference evidence="1" key="1">
    <citation type="submission" date="2021-03" db="EMBL/GenBank/DDBJ databases">
        <title>Genomic Encyclopedia of Type Strains, Phase IV (KMG-IV): sequencing the most valuable type-strain genomes for metagenomic binning, comparative biology and taxonomic classification.</title>
        <authorList>
            <person name="Goeker M."/>
        </authorList>
    </citation>
    <scope>NUCLEOTIDE SEQUENCE</scope>
    <source>
        <strain evidence="1">DSM 18131</strain>
    </source>
</reference>
<proteinExistence type="predicted"/>
<sequence length="496" mass="56776">MTIALLKEEATVAVEWTITIQGKNEFGDVSRREVRIDKSWERLFDGEVGLSIEEGKKIMAALQSVVVSHEAETYSLFRRVCPDCHTFRPVKDYTTRQIRTVFGTVEVRNPRWMLCRDCHPGIAGAFAPLKEICPDRATPELMELTARLGSMMPYRQAVKVLAEFLPVEPTETHPTVRKRTIKIGERLDDQIAQEERRARPHETDERRQLEMHLPGDRRKEFVIRIDTAHVRSADPNSARSFELVVARCGRGGRGEPGGRYFVTSTDRTAIRDCALHALRSEGYRGFGDVTVISDGAEILKRLPRAMPKPTAHIIDWFHIAMKIQPMQQIADHLIRSNSNRAELPVTNGRDIKAVKWRLWQGRIDRAIRDLERLLVCLKQSQREGEFSISRLHSLGSQLLTYIRSNRGAIINYGKRYRAGFRVATTLAESAVNSLVGKWMVKKQQMRWSHHGAHMLMQVRTAALNGELRDRLRTSFRQPEPNMPSRFKPKPPLLRAA</sequence>
<name>A0ACC5T5F4_ENSAD</name>
<evidence type="ECO:0000313" key="2">
    <source>
        <dbReference type="Proteomes" id="UP000823773"/>
    </source>
</evidence>
<dbReference type="EMBL" id="JAGGJR010000016">
    <property type="protein sequence ID" value="MBP1876352.1"/>
    <property type="molecule type" value="Genomic_DNA"/>
</dbReference>
<accession>A0ACC5T5F4</accession>
<organism evidence="1 2">
    <name type="scientific">Ensifer adhaerens</name>
    <name type="common">Sinorhizobium morelense</name>
    <dbReference type="NCBI Taxonomy" id="106592"/>
    <lineage>
        <taxon>Bacteria</taxon>
        <taxon>Pseudomonadati</taxon>
        <taxon>Pseudomonadota</taxon>
        <taxon>Alphaproteobacteria</taxon>
        <taxon>Hyphomicrobiales</taxon>
        <taxon>Rhizobiaceae</taxon>
        <taxon>Sinorhizobium/Ensifer group</taxon>
        <taxon>Ensifer</taxon>
    </lineage>
</organism>
<protein>
    <submittedName>
        <fullName evidence="1">Uncharacterized protein</fullName>
    </submittedName>
</protein>
<dbReference type="Proteomes" id="UP000823773">
    <property type="component" value="Unassembled WGS sequence"/>
</dbReference>
<comment type="caution">
    <text evidence="1">The sequence shown here is derived from an EMBL/GenBank/DDBJ whole genome shotgun (WGS) entry which is preliminary data.</text>
</comment>